<organism evidence="2">
    <name type="scientific">Trichophyton rubrum CBS 288.86</name>
    <dbReference type="NCBI Taxonomy" id="1215330"/>
    <lineage>
        <taxon>Eukaryota</taxon>
        <taxon>Fungi</taxon>
        <taxon>Dikarya</taxon>
        <taxon>Ascomycota</taxon>
        <taxon>Pezizomycotina</taxon>
        <taxon>Eurotiomycetes</taxon>
        <taxon>Eurotiomycetidae</taxon>
        <taxon>Onygenales</taxon>
        <taxon>Arthrodermataceae</taxon>
        <taxon>Trichophyton</taxon>
    </lineage>
</organism>
<name>A0A022WET7_TRIRU</name>
<protein>
    <recommendedName>
        <fullName evidence="1">AB hydrolase-1 domain-containing protein</fullName>
    </recommendedName>
</protein>
<accession>A0A022WET7</accession>
<feature type="domain" description="AB hydrolase-1" evidence="1">
    <location>
        <begin position="9"/>
        <end position="229"/>
    </location>
</feature>
<reference evidence="2" key="1">
    <citation type="submission" date="2014-02" db="EMBL/GenBank/DDBJ databases">
        <title>The Genome Sequence of Trichophyton rubrum (morphotype fischeri) CBS 288.86.</title>
        <authorList>
            <consortium name="The Broad Institute Genomics Platform"/>
            <person name="Cuomo C.A."/>
            <person name="White T.C."/>
            <person name="Graser Y."/>
            <person name="Martinez-Rossi N."/>
            <person name="Heitman J."/>
            <person name="Young S.K."/>
            <person name="Zeng Q."/>
            <person name="Gargeya S."/>
            <person name="Abouelleil A."/>
            <person name="Alvarado L."/>
            <person name="Chapman S.B."/>
            <person name="Gainer-Dewar J."/>
            <person name="Goldberg J."/>
            <person name="Griggs A."/>
            <person name="Gujja S."/>
            <person name="Hansen M."/>
            <person name="Howarth C."/>
            <person name="Imamovic A."/>
            <person name="Larimer J."/>
            <person name="Martinez D."/>
            <person name="Murphy C."/>
            <person name="Pearson M.D."/>
            <person name="Persinoti G."/>
            <person name="Poon T."/>
            <person name="Priest M."/>
            <person name="Roberts A.D."/>
            <person name="Saif S."/>
            <person name="Shea T.D."/>
            <person name="Sykes S.N."/>
            <person name="Wortman J."/>
            <person name="Nusbaum C."/>
            <person name="Birren B."/>
        </authorList>
    </citation>
    <scope>NUCLEOTIDE SEQUENCE [LARGE SCALE GENOMIC DNA]</scope>
    <source>
        <strain evidence="2">CBS 288.86</strain>
    </source>
</reference>
<dbReference type="Pfam" id="PF12697">
    <property type="entry name" value="Abhydrolase_6"/>
    <property type="match status" value="1"/>
</dbReference>
<dbReference type="Proteomes" id="UP000023758">
    <property type="component" value="Unassembled WGS sequence"/>
</dbReference>
<gene>
    <name evidence="2" type="ORF">H103_00797</name>
</gene>
<dbReference type="InterPro" id="IPR000073">
    <property type="entry name" value="AB_hydrolase_1"/>
</dbReference>
<dbReference type="AlphaFoldDB" id="A0A022WET7"/>
<sequence>MTKPTIAVVPGAWIPENFYSPYIHTLEKAGFETRYAEYPSLEPQDPLTADCATDAKAVRSILEPLVETEGKDVVLVMHSYGSMPGCAAAKGLSKTERLRSGKLGGILGMILFSAFLVPEGLSCAGIQGGVLPPWIMLDNPAPGLNVPKDPINVFAADFDHGLAKKTEQELKPHSSLAFFSPQPPTACSDPAFKDRLAYVVATNDLAVPKDAQYAMIAGTGQEWKIKEVPQSHCAPFKVNLDESVKIMGEFIEAFQGV</sequence>
<dbReference type="PANTHER" id="PTHR37017:SF11">
    <property type="entry name" value="ESTERASE_LIPASE_THIOESTERASE DOMAIN-CONTAINING PROTEIN"/>
    <property type="match status" value="1"/>
</dbReference>
<evidence type="ECO:0000313" key="2">
    <source>
        <dbReference type="EMBL" id="EZF56882.1"/>
    </source>
</evidence>
<proteinExistence type="predicted"/>
<dbReference type="HOGENOM" id="CLU_046066_1_3_1"/>
<dbReference type="InterPro" id="IPR052897">
    <property type="entry name" value="Sec-Metab_Biosynth_Hydrolase"/>
</dbReference>
<dbReference type="PANTHER" id="PTHR37017">
    <property type="entry name" value="AB HYDROLASE-1 DOMAIN-CONTAINING PROTEIN-RELATED"/>
    <property type="match status" value="1"/>
</dbReference>
<dbReference type="OrthoDB" id="408373at2759"/>
<evidence type="ECO:0000259" key="1">
    <source>
        <dbReference type="Pfam" id="PF12697"/>
    </source>
</evidence>
<dbReference type="Gene3D" id="3.40.50.1820">
    <property type="entry name" value="alpha/beta hydrolase"/>
    <property type="match status" value="1"/>
</dbReference>
<dbReference type="EMBL" id="KK207706">
    <property type="protein sequence ID" value="EZF56882.1"/>
    <property type="molecule type" value="Genomic_DNA"/>
</dbReference>
<dbReference type="SUPFAM" id="SSF53474">
    <property type="entry name" value="alpha/beta-Hydrolases"/>
    <property type="match status" value="1"/>
</dbReference>
<dbReference type="InterPro" id="IPR029058">
    <property type="entry name" value="AB_hydrolase_fold"/>
</dbReference>